<dbReference type="AlphaFoldDB" id="A0A4Z2FQ97"/>
<protein>
    <submittedName>
        <fullName evidence="1">Uncharacterized protein</fullName>
    </submittedName>
</protein>
<dbReference type="Proteomes" id="UP000314294">
    <property type="component" value="Unassembled WGS sequence"/>
</dbReference>
<reference evidence="1 2" key="1">
    <citation type="submission" date="2019-03" db="EMBL/GenBank/DDBJ databases">
        <title>First draft genome of Liparis tanakae, snailfish: a comprehensive survey of snailfish specific genes.</title>
        <authorList>
            <person name="Kim W."/>
            <person name="Song I."/>
            <person name="Jeong J.-H."/>
            <person name="Kim D."/>
            <person name="Kim S."/>
            <person name="Ryu S."/>
            <person name="Song J.Y."/>
            <person name="Lee S.K."/>
        </authorList>
    </citation>
    <scope>NUCLEOTIDE SEQUENCE [LARGE SCALE GENOMIC DNA]</scope>
    <source>
        <tissue evidence="1">Muscle</tissue>
    </source>
</reference>
<evidence type="ECO:0000313" key="2">
    <source>
        <dbReference type="Proteomes" id="UP000314294"/>
    </source>
</evidence>
<sequence length="78" mass="8576">MSPCMYLKATKACSLWTNPVFPVSTDIRLSAHCPAVGPEAARKQEQQQRNAVQFVACSRELVGISGCQWVSKTMTMAE</sequence>
<proteinExistence type="predicted"/>
<organism evidence="1 2">
    <name type="scientific">Liparis tanakae</name>
    <name type="common">Tanaka's snailfish</name>
    <dbReference type="NCBI Taxonomy" id="230148"/>
    <lineage>
        <taxon>Eukaryota</taxon>
        <taxon>Metazoa</taxon>
        <taxon>Chordata</taxon>
        <taxon>Craniata</taxon>
        <taxon>Vertebrata</taxon>
        <taxon>Euteleostomi</taxon>
        <taxon>Actinopterygii</taxon>
        <taxon>Neopterygii</taxon>
        <taxon>Teleostei</taxon>
        <taxon>Neoteleostei</taxon>
        <taxon>Acanthomorphata</taxon>
        <taxon>Eupercaria</taxon>
        <taxon>Perciformes</taxon>
        <taxon>Cottioidei</taxon>
        <taxon>Cottales</taxon>
        <taxon>Liparidae</taxon>
        <taxon>Liparis</taxon>
    </lineage>
</organism>
<comment type="caution">
    <text evidence="1">The sequence shown here is derived from an EMBL/GenBank/DDBJ whole genome shotgun (WGS) entry which is preliminary data.</text>
</comment>
<accession>A0A4Z2FQ97</accession>
<gene>
    <name evidence="1" type="ORF">EYF80_046760</name>
</gene>
<keyword evidence="2" id="KW-1185">Reference proteome</keyword>
<name>A0A4Z2FQ97_9TELE</name>
<evidence type="ECO:0000313" key="1">
    <source>
        <dbReference type="EMBL" id="TNN43050.1"/>
    </source>
</evidence>
<dbReference type="EMBL" id="SRLO01000994">
    <property type="protein sequence ID" value="TNN43050.1"/>
    <property type="molecule type" value="Genomic_DNA"/>
</dbReference>